<dbReference type="KEGG" id="ehx:EMIHUDRAFT_439027"/>
<evidence type="ECO:0000313" key="3">
    <source>
        <dbReference type="Proteomes" id="UP000013827"/>
    </source>
</evidence>
<feature type="compositionally biased region" description="Polar residues" evidence="1">
    <location>
        <begin position="48"/>
        <end position="58"/>
    </location>
</feature>
<accession>A0A0D3I1S8</accession>
<proteinExistence type="predicted"/>
<dbReference type="GeneID" id="17251346"/>
<dbReference type="Proteomes" id="UP000013827">
    <property type="component" value="Unassembled WGS sequence"/>
</dbReference>
<evidence type="ECO:0000256" key="1">
    <source>
        <dbReference type="SAM" id="MobiDB-lite"/>
    </source>
</evidence>
<dbReference type="RefSeq" id="XP_005757642.1">
    <property type="nucleotide sequence ID" value="XM_005757585.1"/>
</dbReference>
<dbReference type="EnsemblProtists" id="EOD05213">
    <property type="protein sequence ID" value="EOD05213"/>
    <property type="gene ID" value="EMIHUDRAFT_439027"/>
</dbReference>
<feature type="region of interest" description="Disordered" evidence="1">
    <location>
        <begin position="13"/>
        <end position="75"/>
    </location>
</feature>
<dbReference type="PaxDb" id="2903-EOD05213"/>
<dbReference type="HOGENOM" id="CLU_2101551_0_0_1"/>
<protein>
    <submittedName>
        <fullName evidence="2">Uncharacterized protein</fullName>
    </submittedName>
</protein>
<organism evidence="2 3">
    <name type="scientific">Emiliania huxleyi (strain CCMP1516)</name>
    <dbReference type="NCBI Taxonomy" id="280463"/>
    <lineage>
        <taxon>Eukaryota</taxon>
        <taxon>Haptista</taxon>
        <taxon>Haptophyta</taxon>
        <taxon>Prymnesiophyceae</taxon>
        <taxon>Isochrysidales</taxon>
        <taxon>Noelaerhabdaceae</taxon>
        <taxon>Emiliania</taxon>
    </lineage>
</organism>
<sequence>MCVRCRLTFGLADSSRENRGVGRPSTAPRGFRRGRQAVVKQTDGRAGSTKQTTRSRTGPSKRLLPHLPHPPRQPLRPVTVFCGCSALTSVTLPDSLTSIGKQRRLPRLSRLRPHNL</sequence>
<reference evidence="2" key="2">
    <citation type="submission" date="2024-10" db="UniProtKB">
        <authorList>
            <consortium name="EnsemblProtists"/>
        </authorList>
    </citation>
    <scope>IDENTIFICATION</scope>
</reference>
<dbReference type="AlphaFoldDB" id="A0A0D3I1S8"/>
<evidence type="ECO:0000313" key="2">
    <source>
        <dbReference type="EnsemblProtists" id="EOD05213"/>
    </source>
</evidence>
<name>A0A0D3I1S8_EMIH1</name>
<keyword evidence="3" id="KW-1185">Reference proteome</keyword>
<reference evidence="3" key="1">
    <citation type="journal article" date="2013" name="Nature">
        <title>Pan genome of the phytoplankton Emiliania underpins its global distribution.</title>
        <authorList>
            <person name="Read B.A."/>
            <person name="Kegel J."/>
            <person name="Klute M.J."/>
            <person name="Kuo A."/>
            <person name="Lefebvre S.C."/>
            <person name="Maumus F."/>
            <person name="Mayer C."/>
            <person name="Miller J."/>
            <person name="Monier A."/>
            <person name="Salamov A."/>
            <person name="Young J."/>
            <person name="Aguilar M."/>
            <person name="Claverie J.M."/>
            <person name="Frickenhaus S."/>
            <person name="Gonzalez K."/>
            <person name="Herman E.K."/>
            <person name="Lin Y.C."/>
            <person name="Napier J."/>
            <person name="Ogata H."/>
            <person name="Sarno A.F."/>
            <person name="Shmutz J."/>
            <person name="Schroeder D."/>
            <person name="de Vargas C."/>
            <person name="Verret F."/>
            <person name="von Dassow P."/>
            <person name="Valentin K."/>
            <person name="Van de Peer Y."/>
            <person name="Wheeler G."/>
            <person name="Dacks J.B."/>
            <person name="Delwiche C.F."/>
            <person name="Dyhrman S.T."/>
            <person name="Glockner G."/>
            <person name="John U."/>
            <person name="Richards T."/>
            <person name="Worden A.Z."/>
            <person name="Zhang X."/>
            <person name="Grigoriev I.V."/>
            <person name="Allen A.E."/>
            <person name="Bidle K."/>
            <person name="Borodovsky M."/>
            <person name="Bowler C."/>
            <person name="Brownlee C."/>
            <person name="Cock J.M."/>
            <person name="Elias M."/>
            <person name="Gladyshev V.N."/>
            <person name="Groth M."/>
            <person name="Guda C."/>
            <person name="Hadaegh A."/>
            <person name="Iglesias-Rodriguez M.D."/>
            <person name="Jenkins J."/>
            <person name="Jones B.M."/>
            <person name="Lawson T."/>
            <person name="Leese F."/>
            <person name="Lindquist E."/>
            <person name="Lobanov A."/>
            <person name="Lomsadze A."/>
            <person name="Malik S.B."/>
            <person name="Marsh M.E."/>
            <person name="Mackinder L."/>
            <person name="Mock T."/>
            <person name="Mueller-Roeber B."/>
            <person name="Pagarete A."/>
            <person name="Parker M."/>
            <person name="Probert I."/>
            <person name="Quesneville H."/>
            <person name="Raines C."/>
            <person name="Rensing S.A."/>
            <person name="Riano-Pachon D.M."/>
            <person name="Richier S."/>
            <person name="Rokitta S."/>
            <person name="Shiraiwa Y."/>
            <person name="Soanes D.M."/>
            <person name="van der Giezen M."/>
            <person name="Wahlund T.M."/>
            <person name="Williams B."/>
            <person name="Wilson W."/>
            <person name="Wolfe G."/>
            <person name="Wurch L.L."/>
        </authorList>
    </citation>
    <scope>NUCLEOTIDE SEQUENCE</scope>
</reference>